<dbReference type="Pfam" id="PF16403">
    <property type="entry name" value="Bact_surface_Ig-like"/>
    <property type="match status" value="2"/>
</dbReference>
<evidence type="ECO:0000313" key="5">
    <source>
        <dbReference type="Proteomes" id="UP000518829"/>
    </source>
</evidence>
<dbReference type="RefSeq" id="WP_185317926.1">
    <property type="nucleotide sequence ID" value="NZ_JAARPH010000004.1"/>
</dbReference>
<sequence>MKKIITLITTIAFLSMVVFNFIPNIVVNAANTSESNLTYKDVRNGFYFVGYENVLLEKGKSYKYTVAYEANIDMQMTNTVTGQSAKAGLFTPSSSGVELNSNYVTTTQKNVVDTANDGNKVFTHTFEFTAKENTKADIGAYLGAGSVIPTTPDATIIWKNVLVTNETAVVQPEAPVIIAEDKTIKQNETFDTLKDVSATDKKDGDLTKDIQVIKNTVDTTKSGEYDVAYSVTNSSKLTTTKNIKVTVTPVEKINVAPVISAKDQTIKVGDLFNALKGVTATDKEDGDLTAKIKVTKDTVNNKEKGVYQVTYTVTDSGNLSASLTIKVTVTQDGKLIVNPTDPPDSEVTNTNTPTGFERTSANPTTTKLNANKIPKTGDSSMVWVVLTGLGLTAIGISSYRKKANR</sequence>
<accession>A0ABR6SPS0</accession>
<evidence type="ECO:0000313" key="4">
    <source>
        <dbReference type="EMBL" id="MBC1376243.1"/>
    </source>
</evidence>
<feature type="domain" description="Pesticidal crystal protein Cry22Aa Ig-like" evidence="3">
    <location>
        <begin position="262"/>
        <end position="329"/>
    </location>
</feature>
<feature type="transmembrane region" description="Helical" evidence="2">
    <location>
        <begin position="381"/>
        <end position="399"/>
    </location>
</feature>
<dbReference type="InterPro" id="IPR013783">
    <property type="entry name" value="Ig-like_fold"/>
</dbReference>
<reference evidence="4 5" key="1">
    <citation type="submission" date="2020-03" db="EMBL/GenBank/DDBJ databases">
        <title>Soil Listeria distribution.</title>
        <authorList>
            <person name="Liao J."/>
            <person name="Wiedmann M."/>
        </authorList>
    </citation>
    <scope>NUCLEOTIDE SEQUENCE [LARGE SCALE GENOMIC DNA]</scope>
    <source>
        <strain evidence="4 5">FSL L7-1699</strain>
    </source>
</reference>
<proteinExistence type="predicted"/>
<organism evidence="4 5">
    <name type="scientific">Listeria farberi</name>
    <dbReference type="NCBI Taxonomy" id="2713500"/>
    <lineage>
        <taxon>Bacteria</taxon>
        <taxon>Bacillati</taxon>
        <taxon>Bacillota</taxon>
        <taxon>Bacilli</taxon>
        <taxon>Bacillales</taxon>
        <taxon>Listeriaceae</taxon>
        <taxon>Listeria</taxon>
    </lineage>
</organism>
<feature type="compositionally biased region" description="Polar residues" evidence="1">
    <location>
        <begin position="346"/>
        <end position="361"/>
    </location>
</feature>
<keyword evidence="5" id="KW-1185">Reference proteome</keyword>
<dbReference type="NCBIfam" id="TIGR01167">
    <property type="entry name" value="LPXTG_anchor"/>
    <property type="match status" value="1"/>
</dbReference>
<dbReference type="Gene3D" id="2.60.40.10">
    <property type="entry name" value="Immunoglobulins"/>
    <property type="match status" value="2"/>
</dbReference>
<name>A0ABR6SPS0_9LIST</name>
<evidence type="ECO:0000259" key="3">
    <source>
        <dbReference type="Pfam" id="PF16403"/>
    </source>
</evidence>
<keyword evidence="2" id="KW-0472">Membrane</keyword>
<evidence type="ECO:0000256" key="2">
    <source>
        <dbReference type="SAM" id="Phobius"/>
    </source>
</evidence>
<gene>
    <name evidence="4" type="ORF">HB839_11975</name>
</gene>
<feature type="region of interest" description="Disordered" evidence="1">
    <location>
        <begin position="339"/>
        <end position="361"/>
    </location>
</feature>
<feature type="domain" description="Pesticidal crystal protein Cry22Aa Ig-like" evidence="3">
    <location>
        <begin position="180"/>
        <end position="247"/>
    </location>
</feature>
<dbReference type="InterPro" id="IPR032179">
    <property type="entry name" value="Cry22Aa_Ig-like"/>
</dbReference>
<keyword evidence="2" id="KW-1133">Transmembrane helix</keyword>
<protein>
    <submittedName>
        <fullName evidence="4">DUF5011 domain-containing protein</fullName>
    </submittedName>
</protein>
<dbReference type="EMBL" id="JAARPH010000004">
    <property type="protein sequence ID" value="MBC1376243.1"/>
    <property type="molecule type" value="Genomic_DNA"/>
</dbReference>
<evidence type="ECO:0000256" key="1">
    <source>
        <dbReference type="SAM" id="MobiDB-lite"/>
    </source>
</evidence>
<keyword evidence="2" id="KW-0812">Transmembrane</keyword>
<comment type="caution">
    <text evidence="4">The sequence shown here is derived from an EMBL/GenBank/DDBJ whole genome shotgun (WGS) entry which is preliminary data.</text>
</comment>
<dbReference type="Proteomes" id="UP000518829">
    <property type="component" value="Unassembled WGS sequence"/>
</dbReference>